<evidence type="ECO:0000256" key="6">
    <source>
        <dbReference type="ARBA" id="ARBA00022692"/>
    </source>
</evidence>
<dbReference type="PROSITE" id="PS51711">
    <property type="entry name" value="G_FEOB"/>
    <property type="match status" value="1"/>
</dbReference>
<keyword evidence="19" id="KW-1185">Reference proteome</keyword>
<dbReference type="PANTHER" id="PTHR43185">
    <property type="entry name" value="FERROUS IRON TRANSPORT PROTEIN B"/>
    <property type="match status" value="1"/>
</dbReference>
<keyword evidence="4 16" id="KW-0410">Iron transport</keyword>
<keyword evidence="5" id="KW-0997">Cell inner membrane</keyword>
<comment type="similarity">
    <text evidence="16">Belongs to the TRAFAC class TrmE-Era-EngA-EngB-Septin-like GTPase superfamily. FeoB GTPase (TC 9.A.8) family.</text>
</comment>
<dbReference type="Gene3D" id="3.40.50.300">
    <property type="entry name" value="P-loop containing nucleotide triphosphate hydrolases"/>
    <property type="match status" value="1"/>
</dbReference>
<feature type="transmembrane region" description="Helical" evidence="16">
    <location>
        <begin position="736"/>
        <end position="754"/>
    </location>
</feature>
<feature type="binding site" evidence="15">
    <location>
        <position position="32"/>
    </location>
    <ligand>
        <name>Mg(2+)</name>
        <dbReference type="ChEBI" id="CHEBI:18420"/>
        <label>2</label>
    </ligand>
</feature>
<organism evidence="18 19">
    <name type="scientific">Roseospira visakhapatnamensis</name>
    <dbReference type="NCBI Taxonomy" id="390880"/>
    <lineage>
        <taxon>Bacteria</taxon>
        <taxon>Pseudomonadati</taxon>
        <taxon>Pseudomonadota</taxon>
        <taxon>Alphaproteobacteria</taxon>
        <taxon>Rhodospirillales</taxon>
        <taxon>Rhodospirillaceae</taxon>
        <taxon>Roseospira</taxon>
    </lineage>
</organism>
<dbReference type="FunFam" id="3.40.50.300:FF:000426">
    <property type="entry name" value="Ferrous iron transport protein B"/>
    <property type="match status" value="1"/>
</dbReference>
<dbReference type="InterPro" id="IPR011640">
    <property type="entry name" value="Fe2_transport_prot_B_C"/>
</dbReference>
<evidence type="ECO:0000256" key="7">
    <source>
        <dbReference type="ARBA" id="ARBA00022741"/>
    </source>
</evidence>
<dbReference type="InterPro" id="IPR041069">
    <property type="entry name" value="FeoB_Cyto"/>
</dbReference>
<gene>
    <name evidence="18" type="ORF">GGD89_002272</name>
</gene>
<feature type="binding site" evidence="15">
    <location>
        <position position="29"/>
    </location>
    <ligand>
        <name>Mg(2+)</name>
        <dbReference type="ChEBI" id="CHEBI:18420"/>
        <label>2</label>
    </ligand>
</feature>
<evidence type="ECO:0000256" key="1">
    <source>
        <dbReference type="ARBA" id="ARBA00004429"/>
    </source>
</evidence>
<evidence type="ECO:0000313" key="19">
    <source>
        <dbReference type="Proteomes" id="UP000554286"/>
    </source>
</evidence>
<keyword evidence="10" id="KW-0406">Ion transport</keyword>
<evidence type="ECO:0000256" key="10">
    <source>
        <dbReference type="ARBA" id="ARBA00023065"/>
    </source>
</evidence>
<reference evidence="18 19" key="1">
    <citation type="submission" date="2020-08" db="EMBL/GenBank/DDBJ databases">
        <title>Genome sequencing of Purple Non-Sulfur Bacteria from various extreme environments.</title>
        <authorList>
            <person name="Mayer M."/>
        </authorList>
    </citation>
    <scope>NUCLEOTIDE SEQUENCE [LARGE SCALE GENOMIC DNA]</scope>
    <source>
        <strain evidence="18 19">JA131</strain>
    </source>
</reference>
<dbReference type="EMBL" id="JACIGK010000015">
    <property type="protein sequence ID" value="MBB4266640.1"/>
    <property type="molecule type" value="Genomic_DNA"/>
</dbReference>
<proteinExistence type="inferred from homology"/>
<dbReference type="InterPro" id="IPR027417">
    <property type="entry name" value="P-loop_NTPase"/>
</dbReference>
<keyword evidence="11 14" id="KW-0342">GTP-binding</keyword>
<evidence type="ECO:0000313" key="18">
    <source>
        <dbReference type="EMBL" id="MBB4266640.1"/>
    </source>
</evidence>
<feature type="transmembrane region" description="Helical" evidence="16">
    <location>
        <begin position="532"/>
        <end position="551"/>
    </location>
</feature>
<feature type="transmembrane region" description="Helical" evidence="16">
    <location>
        <begin position="365"/>
        <end position="383"/>
    </location>
</feature>
<evidence type="ECO:0000256" key="16">
    <source>
        <dbReference type="RuleBase" id="RU362098"/>
    </source>
</evidence>
<dbReference type="NCBIfam" id="TIGR00437">
    <property type="entry name" value="feoB"/>
    <property type="match status" value="1"/>
</dbReference>
<feature type="binding site" evidence="15">
    <location>
        <position position="28"/>
    </location>
    <ligand>
        <name>Mg(2+)</name>
        <dbReference type="ChEBI" id="CHEBI:18420"/>
        <label>2</label>
    </ligand>
</feature>
<dbReference type="Pfam" id="PF07670">
    <property type="entry name" value="Gate"/>
    <property type="match status" value="1"/>
</dbReference>
<dbReference type="PRINTS" id="PR00326">
    <property type="entry name" value="GTP1OBG"/>
</dbReference>
<dbReference type="GO" id="GO:0005525">
    <property type="term" value="F:GTP binding"/>
    <property type="evidence" value="ECO:0007669"/>
    <property type="project" value="UniProtKB-KW"/>
</dbReference>
<dbReference type="GO" id="GO:0015093">
    <property type="term" value="F:ferrous iron transmembrane transporter activity"/>
    <property type="evidence" value="ECO:0007669"/>
    <property type="project" value="UniProtKB-UniRule"/>
</dbReference>
<evidence type="ECO:0000256" key="15">
    <source>
        <dbReference type="PIRSR" id="PIRSR603373-2"/>
    </source>
</evidence>
<evidence type="ECO:0000256" key="12">
    <source>
        <dbReference type="ARBA" id="ARBA00023136"/>
    </source>
</evidence>
<evidence type="ECO:0000256" key="11">
    <source>
        <dbReference type="ARBA" id="ARBA00023134"/>
    </source>
</evidence>
<feature type="transmembrane region" description="Helical" evidence="16">
    <location>
        <begin position="442"/>
        <end position="468"/>
    </location>
</feature>
<feature type="transmembrane region" description="Helical" evidence="16">
    <location>
        <begin position="474"/>
        <end position="493"/>
    </location>
</feature>
<feature type="transmembrane region" description="Helical" evidence="16">
    <location>
        <begin position="298"/>
        <end position="320"/>
    </location>
</feature>
<dbReference type="NCBIfam" id="TIGR00231">
    <property type="entry name" value="small_GTP"/>
    <property type="match status" value="1"/>
</dbReference>
<evidence type="ECO:0000256" key="2">
    <source>
        <dbReference type="ARBA" id="ARBA00022448"/>
    </source>
</evidence>
<keyword evidence="7 14" id="KW-0547">Nucleotide-binding</keyword>
<dbReference type="InterPro" id="IPR006073">
    <property type="entry name" value="GTP-bd"/>
</dbReference>
<evidence type="ECO:0000259" key="17">
    <source>
        <dbReference type="PROSITE" id="PS51711"/>
    </source>
</evidence>
<sequence>MPDSPASSRRLLVALAGQPNCGKSTLFNALTGVHQHIANYPGVTVDKKSGAYRDDGRTVELVDLPGTYSLTSFSLEERVAREFLLTERPDVVVNVLDASNLRRGLHLTFQLLEMGVPVVIALNMMDVARRHGMTIDMATLSRRLCVPVVGLVGHKGTGREDLRRAIREAADRAGQTAPATLNYGDLEEGMAALQARLSELPSVQAAVSPRWLAVKLLEEDAEAERLLHDCLTNAHGLLDQARRTAEDFAHRKGLSASDHVAGCRDHLAGDIMATCVRHQDPGRVSLTERVDRFLLNRWLAPLFLTLTVWVIYELSIVQGYELTKVTWPLLAGLRDLAGSALPSAGFLHDPVARSMGLWMVDSANALLNYVPIFLILFALIAILEDSGYMARIAFILDRILHRFGLHGQSTLPFILGGVFAGGCAVPGVMATKGIPDQRARMATILTVPFMNCLAKVPLYTLLINIYFVETKGLVLFYLSTITVIFALLVAKLLSVSVLRNMETAPFVMELPHYHLPTVTGVLRRSFDRTWLYIKKVGTVVVAVATVVYVLLQFPGLSPERDAHYLTRAETAIVDFRASLEGNPLVAAIPDQASLVTLVNVYTDYRADRLLASSREAAQALDARITESHPAFAPFLLRSRDPHARAAQKALRDLAVTRKSLRREMKDERIVNSVLGQLGRSLETVTQYANFDWKINVALLSSFAARESSVATLGVLFDQAEGENRTLEDRMGAEQKAAGYTAMTALAVMLFFALYPPCLATTIMVRVQTGSYRWMVFSIVFPTVLALTVASLTYTVGTALNLTGLQMMTAVYLSALGLLLMVGLFRQPFGRTLARPAYADARQDGA</sequence>
<dbReference type="CDD" id="cd01879">
    <property type="entry name" value="FeoB"/>
    <property type="match status" value="1"/>
</dbReference>
<evidence type="ECO:0000256" key="9">
    <source>
        <dbReference type="ARBA" id="ARBA00023004"/>
    </source>
</evidence>
<keyword evidence="12 16" id="KW-0472">Membrane</keyword>
<dbReference type="RefSeq" id="WP_184045271.1">
    <property type="nucleotide sequence ID" value="NZ_JACIGK010000015.1"/>
</dbReference>
<keyword evidence="15" id="KW-0460">Magnesium</keyword>
<feature type="transmembrane region" description="Helical" evidence="16">
    <location>
        <begin position="802"/>
        <end position="824"/>
    </location>
</feature>
<comment type="function">
    <text evidence="16">Probable transporter of a GTP-driven Fe(2+) uptake system.</text>
</comment>
<evidence type="ECO:0000256" key="13">
    <source>
        <dbReference type="NCBIfam" id="TIGR00437"/>
    </source>
</evidence>
<keyword evidence="6 16" id="KW-0812">Transmembrane</keyword>
<protein>
    <recommendedName>
        <fullName evidence="13 16">Ferrous iron transport protein B</fullName>
    </recommendedName>
</protein>
<keyword evidence="2 16" id="KW-0813">Transport</keyword>
<dbReference type="SUPFAM" id="SSF52540">
    <property type="entry name" value="P-loop containing nucleoside triphosphate hydrolases"/>
    <property type="match status" value="1"/>
</dbReference>
<feature type="binding site" evidence="14">
    <location>
        <begin position="42"/>
        <end position="46"/>
    </location>
    <ligand>
        <name>GTP</name>
        <dbReference type="ChEBI" id="CHEBI:37565"/>
        <label>1</label>
    </ligand>
</feature>
<dbReference type="AlphaFoldDB" id="A0A7W6RE31"/>
<name>A0A7W6RE31_9PROT</name>
<feature type="binding site" evidence="14">
    <location>
        <begin position="152"/>
        <end position="154"/>
    </location>
    <ligand>
        <name>GTP</name>
        <dbReference type="ChEBI" id="CHEBI:37565"/>
        <label>1</label>
    </ligand>
</feature>
<keyword evidence="15" id="KW-0479">Metal-binding</keyword>
<feature type="domain" description="FeoB-type G" evidence="17">
    <location>
        <begin position="10"/>
        <end position="172"/>
    </location>
</feature>
<dbReference type="Proteomes" id="UP000554286">
    <property type="component" value="Unassembled WGS sequence"/>
</dbReference>
<feature type="binding site" evidence="15">
    <location>
        <position position="31"/>
    </location>
    <ligand>
        <name>Mg(2+)</name>
        <dbReference type="ChEBI" id="CHEBI:18420"/>
        <label>2</label>
    </ligand>
</feature>
<keyword evidence="9 16" id="KW-0408">Iron</keyword>
<accession>A0A7W6RE31</accession>
<dbReference type="Pfam" id="PF07664">
    <property type="entry name" value="FeoB_C"/>
    <property type="match status" value="1"/>
</dbReference>
<evidence type="ECO:0000256" key="8">
    <source>
        <dbReference type="ARBA" id="ARBA00022989"/>
    </source>
</evidence>
<dbReference type="InterPro" id="IPR030389">
    <property type="entry name" value="G_FEOB_dom"/>
</dbReference>
<dbReference type="InterPro" id="IPR003373">
    <property type="entry name" value="Fe2_transport_prot-B"/>
</dbReference>
<keyword evidence="8 16" id="KW-1133">Transmembrane helix</keyword>
<comment type="caution">
    <text evidence="18">The sequence shown here is derived from an EMBL/GenBank/DDBJ whole genome shotgun (WGS) entry which is preliminary data.</text>
</comment>
<feature type="binding site" evidence="14">
    <location>
        <begin position="123"/>
        <end position="126"/>
    </location>
    <ligand>
        <name>GTP</name>
        <dbReference type="ChEBI" id="CHEBI:37565"/>
        <label>1</label>
    </ligand>
</feature>
<feature type="binding site" evidence="14">
    <location>
        <begin position="17"/>
        <end position="24"/>
    </location>
    <ligand>
        <name>GTP</name>
        <dbReference type="ChEBI" id="CHEBI:37565"/>
        <label>1</label>
    </ligand>
</feature>
<dbReference type="Pfam" id="PF17910">
    <property type="entry name" value="FeoB_Cyto"/>
    <property type="match status" value="1"/>
</dbReference>
<dbReference type="InterPro" id="IPR005225">
    <property type="entry name" value="Small_GTP-bd"/>
</dbReference>
<evidence type="ECO:0000256" key="4">
    <source>
        <dbReference type="ARBA" id="ARBA00022496"/>
    </source>
</evidence>
<evidence type="ECO:0000256" key="14">
    <source>
        <dbReference type="PIRSR" id="PIRSR603373-1"/>
    </source>
</evidence>
<evidence type="ECO:0000256" key="5">
    <source>
        <dbReference type="ARBA" id="ARBA00022519"/>
    </source>
</evidence>
<dbReference type="Gene3D" id="1.10.287.1770">
    <property type="match status" value="1"/>
</dbReference>
<dbReference type="PANTHER" id="PTHR43185:SF1">
    <property type="entry name" value="FE(2+) TRANSPORTER FEOB"/>
    <property type="match status" value="1"/>
</dbReference>
<dbReference type="GO" id="GO:0046872">
    <property type="term" value="F:metal ion binding"/>
    <property type="evidence" value="ECO:0007669"/>
    <property type="project" value="UniProtKB-KW"/>
</dbReference>
<dbReference type="Pfam" id="PF02421">
    <property type="entry name" value="FeoB_N"/>
    <property type="match status" value="1"/>
</dbReference>
<keyword evidence="3" id="KW-1003">Cell membrane</keyword>
<feature type="binding site" evidence="14">
    <location>
        <begin position="63"/>
        <end position="66"/>
    </location>
    <ligand>
        <name>GTP</name>
        <dbReference type="ChEBI" id="CHEBI:37565"/>
        <label>1</label>
    </ligand>
</feature>
<dbReference type="GO" id="GO:0005886">
    <property type="term" value="C:plasma membrane"/>
    <property type="evidence" value="ECO:0007669"/>
    <property type="project" value="UniProtKB-SubCell"/>
</dbReference>
<feature type="transmembrane region" description="Helical" evidence="16">
    <location>
        <begin position="411"/>
        <end position="430"/>
    </location>
</feature>
<dbReference type="InterPro" id="IPR011642">
    <property type="entry name" value="Gate_dom"/>
</dbReference>
<comment type="subcellular location">
    <subcellularLocation>
        <location evidence="1 16">Cell inner membrane</location>
        <topology evidence="1 16">Multi-pass membrane protein</topology>
    </subcellularLocation>
</comment>
<dbReference type="InterPro" id="IPR050860">
    <property type="entry name" value="FeoB_GTPase"/>
</dbReference>
<evidence type="ECO:0000256" key="3">
    <source>
        <dbReference type="ARBA" id="ARBA00022475"/>
    </source>
</evidence>
<feature type="transmembrane region" description="Helical" evidence="16">
    <location>
        <begin position="775"/>
        <end position="796"/>
    </location>
</feature>